<dbReference type="EMBL" id="JEWH01000033">
    <property type="protein sequence ID" value="EXB05051.1"/>
    <property type="molecule type" value="Genomic_DNA"/>
</dbReference>
<dbReference type="Proteomes" id="UP000020595">
    <property type="component" value="Unassembled WGS sequence"/>
</dbReference>
<evidence type="ECO:0000313" key="1">
    <source>
        <dbReference type="EMBL" id="EXB05051.1"/>
    </source>
</evidence>
<name>A0A009I3I2_ACIB9</name>
<protein>
    <submittedName>
        <fullName evidence="1">Uncharacterized protein</fullName>
    </submittedName>
</protein>
<accession>A0A009I3I2</accession>
<organism evidence="1 2">
    <name type="scientific">Acinetobacter baumannii (strain 1295743)</name>
    <dbReference type="NCBI Taxonomy" id="1310613"/>
    <lineage>
        <taxon>Bacteria</taxon>
        <taxon>Pseudomonadati</taxon>
        <taxon>Pseudomonadota</taxon>
        <taxon>Gammaproteobacteria</taxon>
        <taxon>Moraxellales</taxon>
        <taxon>Moraxellaceae</taxon>
        <taxon>Acinetobacter</taxon>
        <taxon>Acinetobacter calcoaceticus/baumannii complex</taxon>
    </lineage>
</organism>
<comment type="caution">
    <text evidence="1">The sequence shown here is derived from an EMBL/GenBank/DDBJ whole genome shotgun (WGS) entry which is preliminary data.</text>
</comment>
<dbReference type="AlphaFoldDB" id="A0A009I3I2"/>
<reference evidence="1 2" key="1">
    <citation type="submission" date="2014-02" db="EMBL/GenBank/DDBJ databases">
        <title>Comparative genomics and transcriptomics to identify genetic mechanisms underlying the emergence of carbapenem resistant Acinetobacter baumannii (CRAb).</title>
        <authorList>
            <person name="Harris A.D."/>
            <person name="Johnson K.J."/>
            <person name="George J."/>
            <person name="Shefchek K."/>
            <person name="Daugherty S.C."/>
            <person name="Parankush S."/>
            <person name="Sadzewicz L."/>
            <person name="Tallon L."/>
            <person name="Sengamalay N."/>
            <person name="Hazen T.H."/>
            <person name="Rasko D.A."/>
        </authorList>
    </citation>
    <scope>NUCLEOTIDE SEQUENCE [LARGE SCALE GENOMIC DNA]</scope>
    <source>
        <strain evidence="1 2">1295743</strain>
    </source>
</reference>
<evidence type="ECO:0000313" key="2">
    <source>
        <dbReference type="Proteomes" id="UP000020595"/>
    </source>
</evidence>
<proteinExistence type="predicted"/>
<dbReference type="PATRIC" id="fig|1310613.3.peg.2453"/>
<sequence length="90" mass="10432">MTDLNNTKLWAVNIPEEPDSELLHPVPSQKIGKQLVYRLKKEALQAFPTVGQCIADSITFEEWQGSKEDHEKYLQENKNWWLETTFLGEG</sequence>
<gene>
    <name evidence="1" type="ORF">J512_2549</name>
</gene>
<dbReference type="RefSeq" id="WP_031562243.1">
    <property type="nucleotide sequence ID" value="NZ_JEWH01000033.1"/>
</dbReference>